<proteinExistence type="predicted"/>
<evidence type="ECO:0008006" key="3">
    <source>
        <dbReference type="Google" id="ProtNLM"/>
    </source>
</evidence>
<sequence>MKTKKIVLFIIYFIKCGFSFAQKKEINYTEERHKFNKKLIVNQCYNMVKKQITNNDEFKGSFLGLVKTKTGKTYFIVKSSYIFNLNKSATAESQIFVYNYKNEFVGYYYLSNINQLPWKLFHNKLYFNNKDCREKIIVDFTTCIPNAINLKCNGVDDFIELK</sequence>
<evidence type="ECO:0000313" key="1">
    <source>
        <dbReference type="EMBL" id="XAO74006.1"/>
    </source>
</evidence>
<dbReference type="EMBL" id="CP154834">
    <property type="protein sequence ID" value="XAO74006.1"/>
    <property type="molecule type" value="Genomic_DNA"/>
</dbReference>
<dbReference type="RefSeq" id="WP_345766302.1">
    <property type="nucleotide sequence ID" value="NZ_CP154834.1"/>
</dbReference>
<reference evidence="1 2" key="1">
    <citation type="submission" date="2024-04" db="EMBL/GenBank/DDBJ databases">
        <title>Genome sequencing and assembly of rice foliar adapted Chryseobacterium endophyticum OsEnb-ALM-A6.</title>
        <authorList>
            <person name="Kumar S."/>
            <person name="Javed M."/>
            <person name="Chouhan V."/>
            <person name="Charishma K."/>
            <person name="Patel A."/>
            <person name="Kumar M."/>
            <person name="Sahu K.P."/>
            <person name="Kumar A."/>
        </authorList>
    </citation>
    <scope>NUCLEOTIDE SEQUENCE [LARGE SCALE GENOMIC DNA]</scope>
    <source>
        <strain evidence="1 2">OsEnb-ALM-A6</strain>
    </source>
</reference>
<name>A0AAU6WNP1_9FLAO</name>
<dbReference type="Proteomes" id="UP001463665">
    <property type="component" value="Chromosome"/>
</dbReference>
<keyword evidence="2" id="KW-1185">Reference proteome</keyword>
<evidence type="ECO:0000313" key="2">
    <source>
        <dbReference type="Proteomes" id="UP001463665"/>
    </source>
</evidence>
<gene>
    <name evidence="1" type="ORF">AAFP95_20415</name>
</gene>
<organism evidence="1 2">
    <name type="scientific">Chryseobacterium endophyticum</name>
    <dbReference type="NCBI Taxonomy" id="1854762"/>
    <lineage>
        <taxon>Bacteria</taxon>
        <taxon>Pseudomonadati</taxon>
        <taxon>Bacteroidota</taxon>
        <taxon>Flavobacteriia</taxon>
        <taxon>Flavobacteriales</taxon>
        <taxon>Weeksellaceae</taxon>
        <taxon>Chryseobacterium group</taxon>
        <taxon>Chryseobacterium</taxon>
    </lineage>
</organism>
<accession>A0AAU6WNP1</accession>
<protein>
    <recommendedName>
        <fullName evidence="3">DUF4468 domain-containing protein</fullName>
    </recommendedName>
</protein>
<dbReference type="AlphaFoldDB" id="A0AAU6WNP1"/>